<evidence type="ECO:0000313" key="2">
    <source>
        <dbReference type="EMBL" id="MBX72754.1"/>
    </source>
</evidence>
<name>A0A2P2R0T9_RHIMU</name>
<dbReference type="AlphaFoldDB" id="A0A2P2R0T9"/>
<keyword evidence="1" id="KW-0472">Membrane</keyword>
<feature type="transmembrane region" description="Helical" evidence="1">
    <location>
        <begin position="32"/>
        <end position="50"/>
    </location>
</feature>
<keyword evidence="1" id="KW-0812">Transmembrane</keyword>
<accession>A0A2P2R0T9</accession>
<keyword evidence="1" id="KW-1133">Transmembrane helix</keyword>
<evidence type="ECO:0000256" key="1">
    <source>
        <dbReference type="SAM" id="Phobius"/>
    </source>
</evidence>
<feature type="transmembrane region" description="Helical" evidence="1">
    <location>
        <begin position="9"/>
        <end position="26"/>
    </location>
</feature>
<protein>
    <submittedName>
        <fullName evidence="2">Uncharacterized protein</fullName>
    </submittedName>
</protein>
<sequence>MLILLGKTIVLCMRLVFMIVKVSVLLPRNKRIYTRAVPLFIYFFYFYGSAKSTGKLLSKFH</sequence>
<organism evidence="2">
    <name type="scientific">Rhizophora mucronata</name>
    <name type="common">Asiatic mangrove</name>
    <dbReference type="NCBI Taxonomy" id="61149"/>
    <lineage>
        <taxon>Eukaryota</taxon>
        <taxon>Viridiplantae</taxon>
        <taxon>Streptophyta</taxon>
        <taxon>Embryophyta</taxon>
        <taxon>Tracheophyta</taxon>
        <taxon>Spermatophyta</taxon>
        <taxon>Magnoliopsida</taxon>
        <taxon>eudicotyledons</taxon>
        <taxon>Gunneridae</taxon>
        <taxon>Pentapetalae</taxon>
        <taxon>rosids</taxon>
        <taxon>fabids</taxon>
        <taxon>Malpighiales</taxon>
        <taxon>Rhizophoraceae</taxon>
        <taxon>Rhizophora</taxon>
    </lineage>
</organism>
<reference evidence="2" key="1">
    <citation type="submission" date="2018-02" db="EMBL/GenBank/DDBJ databases">
        <title>Rhizophora mucronata_Transcriptome.</title>
        <authorList>
            <person name="Meera S.P."/>
            <person name="Sreeshan A."/>
            <person name="Augustine A."/>
        </authorList>
    </citation>
    <scope>NUCLEOTIDE SEQUENCE</scope>
    <source>
        <tissue evidence="2">Leaf</tissue>
    </source>
</reference>
<proteinExistence type="predicted"/>
<dbReference type="EMBL" id="GGEC01092270">
    <property type="protein sequence ID" value="MBX72754.1"/>
    <property type="molecule type" value="Transcribed_RNA"/>
</dbReference>